<evidence type="ECO:0000256" key="1">
    <source>
        <dbReference type="SAM" id="MobiDB-lite"/>
    </source>
</evidence>
<feature type="region of interest" description="Disordered" evidence="1">
    <location>
        <begin position="294"/>
        <end position="313"/>
    </location>
</feature>
<evidence type="ECO:0000313" key="2">
    <source>
        <dbReference type="EMBL" id="CUV18492.1"/>
    </source>
</evidence>
<feature type="region of interest" description="Disordered" evidence="1">
    <location>
        <begin position="545"/>
        <end position="568"/>
    </location>
</feature>
<reference evidence="2" key="1">
    <citation type="submission" date="2015-10" db="EMBL/GenBank/DDBJ databases">
        <authorList>
            <person name="Gilbert D.G."/>
        </authorList>
    </citation>
    <scope>NUCLEOTIDE SEQUENCE</scope>
    <source>
        <strain evidence="2">Phyl III-seqv23</strain>
    </source>
</reference>
<feature type="compositionally biased region" description="Gly residues" evidence="1">
    <location>
        <begin position="502"/>
        <end position="514"/>
    </location>
</feature>
<dbReference type="EMBL" id="LN899821">
    <property type="protein sequence ID" value="CUV18492.1"/>
    <property type="molecule type" value="Genomic_DNA"/>
</dbReference>
<dbReference type="AlphaFoldDB" id="A0A0S4U8G0"/>
<name>A0A0S4U8G0_RALSL</name>
<accession>A0A0S4U8G0</accession>
<organism evidence="2">
    <name type="scientific">Ralstonia solanacearum</name>
    <name type="common">Pseudomonas solanacearum</name>
    <dbReference type="NCBI Taxonomy" id="305"/>
    <lineage>
        <taxon>Bacteria</taxon>
        <taxon>Pseudomonadati</taxon>
        <taxon>Pseudomonadota</taxon>
        <taxon>Betaproteobacteria</taxon>
        <taxon>Burkholderiales</taxon>
        <taxon>Burkholderiaceae</taxon>
        <taxon>Ralstonia</taxon>
        <taxon>Ralstonia solanacearum species complex</taxon>
    </lineage>
</organism>
<feature type="region of interest" description="Disordered" evidence="1">
    <location>
        <begin position="494"/>
        <end position="519"/>
    </location>
</feature>
<feature type="compositionally biased region" description="Gly residues" evidence="1">
    <location>
        <begin position="552"/>
        <end position="568"/>
    </location>
</feature>
<proteinExistence type="predicted"/>
<sequence>MSTATHTLTDARAAWRTHAMLRAMSADYLLREQFATDPIQVYCDYVAPGREVGQKADAASQLIFSVFSSPHLRRWIGDYARRLGGRVPSRHVFAREFAGAVAASRDPLVALALVRGAAVGEGHFELQADFFRAVLAAMSRGGFSASGTEMSPGVTATEMSPGGPATEHSLGAASLVGRVAAEVANAARFAAELQRLAAAAGTEMSPGGGTEQSPGGGTEMSPGVQRLAQALNAATQRAVRFGELLLRAHDGTEMSPGTATEMSPGAARLSERLVAEVGVAARLAASIVAAEGTEMSPGGATEQSPGIGTEKSPGAEKGLEALTAVLRRAELFGVELLRAAEGTEMSPGTATDMSPGITATEISPGIANLGIAERLAAELTSAARFSSEISRMEAGTEMSPGGGTEQSPGGTEMSPGALRLAEGLARAVLSAQRLSQLLVRAEDGTEMSPGVTATEMSPGAATATEMSPGARLSARLAAEIEIAARFSNALLGARSDGTEMSPGGGTERSPGGGTEMSPCASNWAETLTASLRRAQLFLGELVRSAEGTDMSPGGGTGTNISPGGGTGTNVSPGGGTEVTPGAIFGGIWGVQLPAHVATALGPLVQYAVALRQQGALAASGLEVG</sequence>
<feature type="region of interest" description="Disordered" evidence="1">
    <location>
        <begin position="201"/>
        <end position="221"/>
    </location>
</feature>
<protein>
    <submittedName>
        <fullName evidence="2">Uncharacterized protein</fullName>
    </submittedName>
</protein>
<feature type="region of interest" description="Disordered" evidence="1">
    <location>
        <begin position="391"/>
        <end position="416"/>
    </location>
</feature>
<gene>
    <name evidence="2" type="ORF">PSS4_v1_660029</name>
</gene>
<feature type="compositionally biased region" description="Gly residues" evidence="1">
    <location>
        <begin position="206"/>
        <end position="218"/>
    </location>
</feature>